<gene>
    <name evidence="1" type="ORF">FC65_GL000647</name>
</gene>
<dbReference type="EMBL" id="AZFI01000017">
    <property type="protein sequence ID" value="KRM30312.1"/>
    <property type="molecule type" value="Genomic_DNA"/>
</dbReference>
<accession>A0ABR5PN45</accession>
<keyword evidence="2" id="KW-1185">Reference proteome</keyword>
<dbReference type="InterPro" id="IPR038713">
    <property type="entry name" value="Terminase_Gp1_N_sf"/>
</dbReference>
<organism evidence="1 2">
    <name type="scientific">Ligilactobacillus acidipiscis DSM 15836</name>
    <dbReference type="NCBI Taxonomy" id="1423716"/>
    <lineage>
        <taxon>Bacteria</taxon>
        <taxon>Bacillati</taxon>
        <taxon>Bacillota</taxon>
        <taxon>Bacilli</taxon>
        <taxon>Lactobacillales</taxon>
        <taxon>Lactobacillaceae</taxon>
        <taxon>Ligilactobacillus</taxon>
    </lineage>
</organism>
<dbReference type="RefSeq" id="WP_056971439.1">
    <property type="nucleotide sequence ID" value="NZ_AZFI01000017.1"/>
</dbReference>
<reference evidence="1 2" key="1">
    <citation type="journal article" date="2015" name="Genome Announc.">
        <title>Expanding the biotechnology potential of lactobacilli through comparative genomics of 213 strains and associated genera.</title>
        <authorList>
            <person name="Sun Z."/>
            <person name="Harris H.M."/>
            <person name="McCann A."/>
            <person name="Guo C."/>
            <person name="Argimon S."/>
            <person name="Zhang W."/>
            <person name="Yang X."/>
            <person name="Jeffery I.B."/>
            <person name="Cooney J.C."/>
            <person name="Kagawa T.F."/>
            <person name="Liu W."/>
            <person name="Song Y."/>
            <person name="Salvetti E."/>
            <person name="Wrobel A."/>
            <person name="Rasinkangas P."/>
            <person name="Parkhill J."/>
            <person name="Rea M.C."/>
            <person name="O'Sullivan O."/>
            <person name="Ritari J."/>
            <person name="Douillard F.P."/>
            <person name="Paul Ross R."/>
            <person name="Yang R."/>
            <person name="Briner A.E."/>
            <person name="Felis G.E."/>
            <person name="de Vos W.M."/>
            <person name="Barrangou R."/>
            <person name="Klaenhammer T.R."/>
            <person name="Caufield P.W."/>
            <person name="Cui Y."/>
            <person name="Zhang H."/>
            <person name="O'Toole P.W."/>
        </authorList>
    </citation>
    <scope>NUCLEOTIDE SEQUENCE [LARGE SCALE GENOMIC DNA]</scope>
    <source>
        <strain evidence="1 2">DSM 15836</strain>
    </source>
</reference>
<evidence type="ECO:0000313" key="2">
    <source>
        <dbReference type="Proteomes" id="UP000051217"/>
    </source>
</evidence>
<proteinExistence type="predicted"/>
<evidence type="ECO:0000313" key="1">
    <source>
        <dbReference type="EMBL" id="KRM30312.1"/>
    </source>
</evidence>
<protein>
    <submittedName>
        <fullName evidence="1">TerS</fullName>
    </submittedName>
</protein>
<comment type="caution">
    <text evidence="1">The sequence shown here is derived from an EMBL/GenBank/DDBJ whole genome shotgun (WGS) entry which is preliminary data.</text>
</comment>
<name>A0ABR5PN45_9LACO</name>
<dbReference type="Gene3D" id="1.10.10.1400">
    <property type="entry name" value="Terminase, small subunit, N-terminal DNA-binding domain, HTH motif"/>
    <property type="match status" value="1"/>
</dbReference>
<dbReference type="Proteomes" id="UP000051217">
    <property type="component" value="Unassembled WGS sequence"/>
</dbReference>
<sequence>MPVLANARQEKFVQGLIQGMSQRKAYRAAFKQSKRWKDNTVDVKASQLAHDSKISIRYKELLEEAQDKAIMTRKERMVKLSDIADDEEHPNDQMKAIDLLNKMDNLYIQKNEVTGDMKIVNPYKGLTTEQLIKLADSGGADD</sequence>